<evidence type="ECO:0000256" key="1">
    <source>
        <dbReference type="SAM" id="Phobius"/>
    </source>
</evidence>
<dbReference type="GeneID" id="93169436"/>
<keyword evidence="1" id="KW-0812">Transmembrane</keyword>
<dbReference type="AlphaFoldDB" id="A0A6P2K5G4"/>
<sequence>MEILPKEKIHVAQFRSKIISLVGRLFKTALFAGLFYLSFRYVGPYREWTPSEARAWWRASDWLGVRNPEALYIGVWITLELIAAVLAYIAIARMWQHYRGNKQLDK</sequence>
<proteinExistence type="predicted"/>
<evidence type="ECO:0000313" key="3">
    <source>
        <dbReference type="Proteomes" id="UP000494162"/>
    </source>
</evidence>
<gene>
    <name evidence="2" type="ORF">BPS26883_02410</name>
</gene>
<feature type="transmembrane region" description="Helical" evidence="1">
    <location>
        <begin position="70"/>
        <end position="91"/>
    </location>
</feature>
<accession>A0A6P2K5G4</accession>
<dbReference type="EMBL" id="CABVPP010000014">
    <property type="protein sequence ID" value="VWB52013.1"/>
    <property type="molecule type" value="Genomic_DNA"/>
</dbReference>
<dbReference type="Proteomes" id="UP000494162">
    <property type="component" value="Unassembled WGS sequence"/>
</dbReference>
<feature type="transmembrane region" description="Helical" evidence="1">
    <location>
        <begin position="21"/>
        <end position="39"/>
    </location>
</feature>
<organism evidence="2 3">
    <name type="scientific">Burkholderia pseudomultivorans</name>
    <dbReference type="NCBI Taxonomy" id="1207504"/>
    <lineage>
        <taxon>Bacteria</taxon>
        <taxon>Pseudomonadati</taxon>
        <taxon>Pseudomonadota</taxon>
        <taxon>Betaproteobacteria</taxon>
        <taxon>Burkholderiales</taxon>
        <taxon>Burkholderiaceae</taxon>
        <taxon>Burkholderia</taxon>
        <taxon>Burkholderia cepacia complex</taxon>
    </lineage>
</organism>
<dbReference type="RefSeq" id="WP_367651226.1">
    <property type="nucleotide sequence ID" value="NZ_CABVPP010000014.1"/>
</dbReference>
<keyword evidence="1" id="KW-1133">Transmembrane helix</keyword>
<evidence type="ECO:0000313" key="2">
    <source>
        <dbReference type="EMBL" id="VWB52013.1"/>
    </source>
</evidence>
<protein>
    <submittedName>
        <fullName evidence="2">Uncharacterized protein</fullName>
    </submittedName>
</protein>
<keyword evidence="1" id="KW-0472">Membrane</keyword>
<name>A0A6P2K5G4_9BURK</name>
<reference evidence="2 3" key="1">
    <citation type="submission" date="2019-09" db="EMBL/GenBank/DDBJ databases">
        <authorList>
            <person name="Depoorter E."/>
        </authorList>
    </citation>
    <scope>NUCLEOTIDE SEQUENCE [LARGE SCALE GENOMIC DNA]</scope>
    <source>
        <strain evidence="2">LMG 26883</strain>
    </source>
</reference>